<dbReference type="PROSITE" id="PS50104">
    <property type="entry name" value="TIR"/>
    <property type="match status" value="1"/>
</dbReference>
<feature type="repeat" description="TPR" evidence="10">
    <location>
        <begin position="766"/>
        <end position="799"/>
    </location>
</feature>
<keyword evidence="7" id="KW-0175">Coiled coil</keyword>
<accession>A0A6P1ZEG1</accession>
<dbReference type="InterPro" id="IPR019734">
    <property type="entry name" value="TPR_rpt"/>
</dbReference>
<dbReference type="InterPro" id="IPR027417">
    <property type="entry name" value="P-loop_NTPase"/>
</dbReference>
<sequence length="967" mass="109790">MRGKAMGGSGDLSRRIFLSYGHDEHEVFARRMKSDLEARGHEVWFDDEQLVPGTPDWEHAIEKGLDWVSEDLSMGRFVFLVTPHSARRPDGYCLNELSRALNHKVTIVPVMVVWCELPLSIYRYQWLDMQDCHPADECEDRYNAALDRLCNALEKGRLDCEGAQAGVHAVLEPGLLRYDAEIERHLAGFVGREWLIGRIDTWLRSDDASRMFWLTGKPGSGKSAMASWLCRNRREIAAFHLCDANDMYKADPRRCVLSIAWQLTTQLQEYQNRLGQMDLQRIVQEADPVTLFDRLVAQPLSYSFPRPDRPIVVLVDGLDEATHGGENQLATLLAQGLAKTPRWFRVLITSRPDPEVVHELQSFSPERLDDFEKENGADLRAYLDTHLRAMNNGEAPEDTIIQAIMDRSEGLFLYVTFVVEELRQGRLSLDQPGEFPQGLGGIYAQYFRRQFPQESAAGQSVQQFKSQGRPLLELMAASRAPLSLDCAAKLLEWDEYAVQDVLDAFGSLLVVQDTLLHLFHRTLLEWLTDRRKAGKYFVSTQGGHRRLANAGWAEFHRDPETMGQYAREHLAHHLMAAGRWGDLERFLGDRRVMDFMLEKEREYETLKLWLEIGNRLCLEEFYTKAIERLEAEGLDALEVALLCHMTSIFLWLAARYDVALLLGEKALSIRQQRLNSDHSDIVASMNTVGSLLRCKGEDDAAETLFRRALVIGEKELGSEHPDLAISLHRLASTFVSKGKNGEAEILFRRALAIHEKALGPEHPATAGSLHNLAFLLEVNGQLEEAEELYRRALAIRERALGLEHQCLVMSLRNLAILLTEEGKCKEAEEFYRRSLSINEKTLGIGHPHTAESLNILAVYLNDRGKFEEAEVLHHQALAIRQKALGPEHYLTADSLNNLAIVLGNKGELAMSEKLYRQALAIRKESLGPEHHRTAESLYNLSILLNHKGEFEEAQKLYARAMAIFFSS</sequence>
<reference evidence="12 13" key="1">
    <citation type="submission" date="2018-06" db="EMBL/GenBank/DDBJ databases">
        <title>Complete genome of Desulfovibrio marinus P48SEP.</title>
        <authorList>
            <person name="Crispim J.S."/>
            <person name="Vidigal P.M.P."/>
            <person name="Silva L.C.F."/>
            <person name="Araujo L.C."/>
            <person name="Laguardia C.N."/>
            <person name="Dias R.S."/>
            <person name="Sousa M.P."/>
            <person name="Paula S.O."/>
            <person name="Silva C."/>
        </authorList>
    </citation>
    <scope>NUCLEOTIDE SEQUENCE [LARGE SCALE GENOMIC DNA]</scope>
    <source>
        <strain evidence="12 13">P48SEP</strain>
    </source>
</reference>
<dbReference type="PROSITE" id="PS50005">
    <property type="entry name" value="TPR"/>
    <property type="match status" value="2"/>
</dbReference>
<evidence type="ECO:0000313" key="12">
    <source>
        <dbReference type="EMBL" id="TVM32137.1"/>
    </source>
</evidence>
<evidence type="ECO:0000256" key="10">
    <source>
        <dbReference type="PROSITE-ProRule" id="PRU00339"/>
    </source>
</evidence>
<protein>
    <recommendedName>
        <fullName evidence="11">TIR domain-containing protein</fullName>
    </recommendedName>
</protein>
<dbReference type="InterPro" id="IPR002151">
    <property type="entry name" value="Kinesin_light"/>
</dbReference>
<keyword evidence="9" id="KW-0206">Cytoskeleton</keyword>
<dbReference type="InterPro" id="IPR011990">
    <property type="entry name" value="TPR-like_helical_dom_sf"/>
</dbReference>
<dbReference type="GO" id="GO:0007165">
    <property type="term" value="P:signal transduction"/>
    <property type="evidence" value="ECO:0007669"/>
    <property type="project" value="InterPro"/>
</dbReference>
<evidence type="ECO:0000256" key="9">
    <source>
        <dbReference type="ARBA" id="ARBA00023212"/>
    </source>
</evidence>
<feature type="domain" description="TIR" evidence="11">
    <location>
        <begin position="12"/>
        <end position="149"/>
    </location>
</feature>
<keyword evidence="4" id="KW-0493">Microtubule</keyword>
<evidence type="ECO:0000256" key="7">
    <source>
        <dbReference type="ARBA" id="ARBA00023054"/>
    </source>
</evidence>
<feature type="repeat" description="TPR" evidence="10">
    <location>
        <begin position="808"/>
        <end position="841"/>
    </location>
</feature>
<dbReference type="Pfam" id="PF24883">
    <property type="entry name" value="NPHP3_N"/>
    <property type="match status" value="1"/>
</dbReference>
<evidence type="ECO:0000313" key="13">
    <source>
        <dbReference type="Proteomes" id="UP000434052"/>
    </source>
</evidence>
<dbReference type="Gene3D" id="1.25.40.10">
    <property type="entry name" value="Tetratricopeptide repeat domain"/>
    <property type="match status" value="2"/>
</dbReference>
<evidence type="ECO:0000259" key="11">
    <source>
        <dbReference type="PROSITE" id="PS50104"/>
    </source>
</evidence>
<dbReference type="SUPFAM" id="SSF48452">
    <property type="entry name" value="TPR-like"/>
    <property type="match status" value="3"/>
</dbReference>
<dbReference type="GO" id="GO:0005871">
    <property type="term" value="C:kinesin complex"/>
    <property type="evidence" value="ECO:0007669"/>
    <property type="project" value="InterPro"/>
</dbReference>
<dbReference type="Gene3D" id="3.40.50.300">
    <property type="entry name" value="P-loop containing nucleotide triphosphate hydrolases"/>
    <property type="match status" value="1"/>
</dbReference>
<dbReference type="SUPFAM" id="SSF52540">
    <property type="entry name" value="P-loop containing nucleoside triphosphate hydrolases"/>
    <property type="match status" value="1"/>
</dbReference>
<name>A0A6P1ZEG1_9BACT</name>
<comment type="similarity">
    <text evidence="2">Belongs to the kinesin light chain family.</text>
</comment>
<dbReference type="GO" id="GO:0005874">
    <property type="term" value="C:microtubule"/>
    <property type="evidence" value="ECO:0007669"/>
    <property type="project" value="UniProtKB-KW"/>
</dbReference>
<keyword evidence="6 10" id="KW-0802">TPR repeat</keyword>
<evidence type="ECO:0000256" key="2">
    <source>
        <dbReference type="ARBA" id="ARBA00009622"/>
    </source>
</evidence>
<dbReference type="InterPro" id="IPR000157">
    <property type="entry name" value="TIR_dom"/>
</dbReference>
<dbReference type="Pfam" id="PF13676">
    <property type="entry name" value="TIR_2"/>
    <property type="match status" value="1"/>
</dbReference>
<dbReference type="GO" id="GO:0019894">
    <property type="term" value="F:kinesin binding"/>
    <property type="evidence" value="ECO:0007669"/>
    <property type="project" value="TreeGrafter"/>
</dbReference>
<dbReference type="PANTHER" id="PTHR45783">
    <property type="entry name" value="KINESIN LIGHT CHAIN"/>
    <property type="match status" value="1"/>
</dbReference>
<evidence type="ECO:0000256" key="4">
    <source>
        <dbReference type="ARBA" id="ARBA00022701"/>
    </source>
</evidence>
<dbReference type="PROSITE" id="PS50293">
    <property type="entry name" value="TPR_REGION"/>
    <property type="match status" value="1"/>
</dbReference>
<dbReference type="SMART" id="SM00028">
    <property type="entry name" value="TPR"/>
    <property type="match status" value="7"/>
</dbReference>
<evidence type="ECO:0000256" key="5">
    <source>
        <dbReference type="ARBA" id="ARBA00022737"/>
    </source>
</evidence>
<dbReference type="Pfam" id="PF13374">
    <property type="entry name" value="TPR_10"/>
    <property type="match status" value="1"/>
</dbReference>
<evidence type="ECO:0000256" key="8">
    <source>
        <dbReference type="ARBA" id="ARBA00023175"/>
    </source>
</evidence>
<keyword evidence="5" id="KW-0677">Repeat</keyword>
<evidence type="ECO:0000256" key="6">
    <source>
        <dbReference type="ARBA" id="ARBA00022803"/>
    </source>
</evidence>
<keyword evidence="8" id="KW-0505">Motor protein</keyword>
<comment type="subcellular location">
    <subcellularLocation>
        <location evidence="1">Cytoplasm</location>
        <location evidence="1">Cytoskeleton</location>
    </subcellularLocation>
</comment>
<dbReference type="SUPFAM" id="SSF52200">
    <property type="entry name" value="Toll/Interleukin receptor TIR domain"/>
    <property type="match status" value="1"/>
</dbReference>
<keyword evidence="3" id="KW-0963">Cytoplasm</keyword>
<dbReference type="PANTHER" id="PTHR45783:SF3">
    <property type="entry name" value="KINESIN LIGHT CHAIN"/>
    <property type="match status" value="1"/>
</dbReference>
<dbReference type="PRINTS" id="PR00381">
    <property type="entry name" value="KINESINLIGHT"/>
</dbReference>
<gene>
    <name evidence="12" type="ORF">DQK91_16540</name>
</gene>
<evidence type="ECO:0000256" key="1">
    <source>
        <dbReference type="ARBA" id="ARBA00004245"/>
    </source>
</evidence>
<dbReference type="InterPro" id="IPR056884">
    <property type="entry name" value="NPHP3-like_N"/>
</dbReference>
<dbReference type="GO" id="GO:0005737">
    <property type="term" value="C:cytoplasm"/>
    <property type="evidence" value="ECO:0007669"/>
    <property type="project" value="TreeGrafter"/>
</dbReference>
<dbReference type="Proteomes" id="UP000434052">
    <property type="component" value="Unassembled WGS sequence"/>
</dbReference>
<dbReference type="GO" id="GO:0007018">
    <property type="term" value="P:microtubule-based movement"/>
    <property type="evidence" value="ECO:0007669"/>
    <property type="project" value="TreeGrafter"/>
</dbReference>
<dbReference type="EMBL" id="QMIF01000012">
    <property type="protein sequence ID" value="TVM32137.1"/>
    <property type="molecule type" value="Genomic_DNA"/>
</dbReference>
<dbReference type="Gene3D" id="3.40.50.10140">
    <property type="entry name" value="Toll/interleukin-1 receptor homology (TIR) domain"/>
    <property type="match status" value="1"/>
</dbReference>
<dbReference type="Pfam" id="PF13424">
    <property type="entry name" value="TPR_12"/>
    <property type="match status" value="3"/>
</dbReference>
<comment type="caution">
    <text evidence="12">The sequence shown here is derived from an EMBL/GenBank/DDBJ whole genome shotgun (WGS) entry which is preliminary data.</text>
</comment>
<organism evidence="12 13">
    <name type="scientific">Oceanidesulfovibrio marinus</name>
    <dbReference type="NCBI Taxonomy" id="370038"/>
    <lineage>
        <taxon>Bacteria</taxon>
        <taxon>Pseudomonadati</taxon>
        <taxon>Thermodesulfobacteriota</taxon>
        <taxon>Desulfovibrionia</taxon>
        <taxon>Desulfovibrionales</taxon>
        <taxon>Desulfovibrionaceae</taxon>
        <taxon>Oceanidesulfovibrio</taxon>
    </lineage>
</organism>
<dbReference type="InterPro" id="IPR035897">
    <property type="entry name" value="Toll_tir_struct_dom_sf"/>
</dbReference>
<dbReference type="AlphaFoldDB" id="A0A6P1ZEG1"/>
<evidence type="ECO:0000256" key="3">
    <source>
        <dbReference type="ARBA" id="ARBA00022490"/>
    </source>
</evidence>
<dbReference type="OrthoDB" id="9149083at2"/>
<proteinExistence type="inferred from homology"/>